<keyword evidence="2" id="KW-1185">Reference proteome</keyword>
<feature type="non-terminal residue" evidence="1">
    <location>
        <position position="1"/>
    </location>
</feature>
<evidence type="ECO:0000313" key="1">
    <source>
        <dbReference type="EMBL" id="TVU30911.1"/>
    </source>
</evidence>
<proteinExistence type="predicted"/>
<accession>A0A5J9V6A4</accession>
<protein>
    <submittedName>
        <fullName evidence="1">Uncharacterized protein</fullName>
    </submittedName>
</protein>
<dbReference type="Gramene" id="TVU30911">
    <property type="protein sequence ID" value="TVU30911"/>
    <property type="gene ID" value="EJB05_22564"/>
</dbReference>
<organism evidence="1 2">
    <name type="scientific">Eragrostis curvula</name>
    <name type="common">weeping love grass</name>
    <dbReference type="NCBI Taxonomy" id="38414"/>
    <lineage>
        <taxon>Eukaryota</taxon>
        <taxon>Viridiplantae</taxon>
        <taxon>Streptophyta</taxon>
        <taxon>Embryophyta</taxon>
        <taxon>Tracheophyta</taxon>
        <taxon>Spermatophyta</taxon>
        <taxon>Magnoliopsida</taxon>
        <taxon>Liliopsida</taxon>
        <taxon>Poales</taxon>
        <taxon>Poaceae</taxon>
        <taxon>PACMAD clade</taxon>
        <taxon>Chloridoideae</taxon>
        <taxon>Eragrostideae</taxon>
        <taxon>Eragrostidinae</taxon>
        <taxon>Eragrostis</taxon>
    </lineage>
</organism>
<dbReference type="EMBL" id="RWGY01000011">
    <property type="protein sequence ID" value="TVU30911.1"/>
    <property type="molecule type" value="Genomic_DNA"/>
</dbReference>
<reference evidence="1 2" key="1">
    <citation type="journal article" date="2019" name="Sci. Rep.">
        <title>A high-quality genome of Eragrostis curvula grass provides insights into Poaceae evolution and supports new strategies to enhance forage quality.</title>
        <authorList>
            <person name="Carballo J."/>
            <person name="Santos B.A.C.M."/>
            <person name="Zappacosta D."/>
            <person name="Garbus I."/>
            <person name="Selva J.P."/>
            <person name="Gallo C.A."/>
            <person name="Diaz A."/>
            <person name="Albertini E."/>
            <person name="Caccamo M."/>
            <person name="Echenique V."/>
        </authorList>
    </citation>
    <scope>NUCLEOTIDE SEQUENCE [LARGE SCALE GENOMIC DNA]</scope>
    <source>
        <strain evidence="2">cv. Victoria</strain>
        <tissue evidence="1">Leaf</tissue>
    </source>
</reference>
<evidence type="ECO:0000313" key="2">
    <source>
        <dbReference type="Proteomes" id="UP000324897"/>
    </source>
</evidence>
<dbReference type="AlphaFoldDB" id="A0A5J9V6A4"/>
<gene>
    <name evidence="1" type="ORF">EJB05_22564</name>
</gene>
<comment type="caution">
    <text evidence="1">The sequence shown here is derived from an EMBL/GenBank/DDBJ whole genome shotgun (WGS) entry which is preliminary data.</text>
</comment>
<sequence length="109" mass="12435">MAQCFTYHPPLRPSNYDVPDIITNNKHIEDDIRKEARKGQTKSVRVTYKLDGVWRSEYTEPTYPLYSPILPTILDMASTSSSTVEAGVEPRVLVGSFQLYQTESNCTYI</sequence>
<name>A0A5J9V6A4_9POAL</name>
<dbReference type="Proteomes" id="UP000324897">
    <property type="component" value="Chromosome 1"/>
</dbReference>